<gene>
    <name evidence="2" type="ORF">PXEA_LOCUS5483</name>
</gene>
<reference evidence="2" key="1">
    <citation type="submission" date="2018-11" db="EMBL/GenBank/DDBJ databases">
        <authorList>
            <consortium name="Pathogen Informatics"/>
        </authorList>
    </citation>
    <scope>NUCLEOTIDE SEQUENCE</scope>
</reference>
<evidence type="ECO:0000256" key="1">
    <source>
        <dbReference type="SAM" id="MobiDB-lite"/>
    </source>
</evidence>
<comment type="caution">
    <text evidence="2">The sequence shown here is derived from an EMBL/GenBank/DDBJ whole genome shotgun (WGS) entry which is preliminary data.</text>
</comment>
<dbReference type="Proteomes" id="UP000784294">
    <property type="component" value="Unassembled WGS sequence"/>
</dbReference>
<accession>A0A3S5A110</accession>
<organism evidence="2 3">
    <name type="scientific">Protopolystoma xenopodis</name>
    <dbReference type="NCBI Taxonomy" id="117903"/>
    <lineage>
        <taxon>Eukaryota</taxon>
        <taxon>Metazoa</taxon>
        <taxon>Spiralia</taxon>
        <taxon>Lophotrochozoa</taxon>
        <taxon>Platyhelminthes</taxon>
        <taxon>Monogenea</taxon>
        <taxon>Polyopisthocotylea</taxon>
        <taxon>Polystomatidea</taxon>
        <taxon>Polystomatidae</taxon>
        <taxon>Protopolystoma</taxon>
    </lineage>
</organism>
<keyword evidence="3" id="KW-1185">Reference proteome</keyword>
<evidence type="ECO:0000313" key="3">
    <source>
        <dbReference type="Proteomes" id="UP000784294"/>
    </source>
</evidence>
<feature type="region of interest" description="Disordered" evidence="1">
    <location>
        <begin position="56"/>
        <end position="98"/>
    </location>
</feature>
<dbReference type="AlphaFoldDB" id="A0A3S5A110"/>
<proteinExistence type="predicted"/>
<sequence length="98" mass="10274">MSCLQPISSFLESESGSYSPTGTLFASLGFGIGLNQAALSGNMTAQIKNPTFLWSREGRGSQLPGNPGSGLWTKDELVSTLTPPPTPLVGTNWGSKDK</sequence>
<protein>
    <submittedName>
        <fullName evidence="2">Uncharacterized protein</fullName>
    </submittedName>
</protein>
<name>A0A3S5A110_9PLAT</name>
<evidence type="ECO:0000313" key="2">
    <source>
        <dbReference type="EMBL" id="VEL12043.1"/>
    </source>
</evidence>
<dbReference type="EMBL" id="CAAALY010013612">
    <property type="protein sequence ID" value="VEL12043.1"/>
    <property type="molecule type" value="Genomic_DNA"/>
</dbReference>